<gene>
    <name evidence="3" type="ordered locus">AALP_Aa8g084200</name>
</gene>
<evidence type="ECO:0000256" key="1">
    <source>
        <dbReference type="SAM" id="MobiDB-lite"/>
    </source>
</evidence>
<evidence type="ECO:0000313" key="4">
    <source>
        <dbReference type="Proteomes" id="UP000029120"/>
    </source>
</evidence>
<accession>A0A087G5S7</accession>
<keyword evidence="4" id="KW-1185">Reference proteome</keyword>
<feature type="region of interest" description="Disordered" evidence="1">
    <location>
        <begin position="38"/>
        <end position="67"/>
    </location>
</feature>
<evidence type="ECO:0008006" key="5">
    <source>
        <dbReference type="Google" id="ProtNLM"/>
    </source>
</evidence>
<evidence type="ECO:0000313" key="3">
    <source>
        <dbReference type="EMBL" id="KFK25229.1"/>
    </source>
</evidence>
<keyword evidence="2" id="KW-0732">Signal</keyword>
<protein>
    <recommendedName>
        <fullName evidence="5">Secreted protein</fullName>
    </recommendedName>
</protein>
<dbReference type="EMBL" id="CM002876">
    <property type="protein sequence ID" value="KFK25229.1"/>
    <property type="molecule type" value="Genomic_DNA"/>
</dbReference>
<dbReference type="AlphaFoldDB" id="A0A087G5S7"/>
<dbReference type="Gramene" id="KFK25229">
    <property type="protein sequence ID" value="KFK25229"/>
    <property type="gene ID" value="AALP_AA8G084200"/>
</dbReference>
<reference evidence="4" key="1">
    <citation type="journal article" date="2015" name="Nat. Plants">
        <title>Genome expansion of Arabis alpina linked with retrotransposition and reduced symmetric DNA methylation.</title>
        <authorList>
            <person name="Willing E.M."/>
            <person name="Rawat V."/>
            <person name="Mandakova T."/>
            <person name="Maumus F."/>
            <person name="James G.V."/>
            <person name="Nordstroem K.J."/>
            <person name="Becker C."/>
            <person name="Warthmann N."/>
            <person name="Chica C."/>
            <person name="Szarzynska B."/>
            <person name="Zytnicki M."/>
            <person name="Albani M.C."/>
            <person name="Kiefer C."/>
            <person name="Bergonzi S."/>
            <person name="Castaings L."/>
            <person name="Mateos J.L."/>
            <person name="Berns M.C."/>
            <person name="Bujdoso N."/>
            <person name="Piofczyk T."/>
            <person name="de Lorenzo L."/>
            <person name="Barrero-Sicilia C."/>
            <person name="Mateos I."/>
            <person name="Piednoel M."/>
            <person name="Hagmann J."/>
            <person name="Chen-Min-Tao R."/>
            <person name="Iglesias-Fernandez R."/>
            <person name="Schuster S.C."/>
            <person name="Alonso-Blanco C."/>
            <person name="Roudier F."/>
            <person name="Carbonero P."/>
            <person name="Paz-Ares J."/>
            <person name="Davis S.J."/>
            <person name="Pecinka A."/>
            <person name="Quesneville H."/>
            <person name="Colot V."/>
            <person name="Lysak M.A."/>
            <person name="Weigel D."/>
            <person name="Coupland G."/>
            <person name="Schneeberger K."/>
        </authorList>
    </citation>
    <scope>NUCLEOTIDE SEQUENCE [LARGE SCALE GENOMIC DNA]</scope>
    <source>
        <strain evidence="4">cv. Pajares</strain>
    </source>
</reference>
<feature type="compositionally biased region" description="Pro residues" evidence="1">
    <location>
        <begin position="43"/>
        <end position="54"/>
    </location>
</feature>
<name>A0A087G5S7_ARAAL</name>
<dbReference type="Proteomes" id="UP000029120">
    <property type="component" value="Chromosome 8"/>
</dbReference>
<feature type="signal peptide" evidence="2">
    <location>
        <begin position="1"/>
        <end position="22"/>
    </location>
</feature>
<evidence type="ECO:0000256" key="2">
    <source>
        <dbReference type="SAM" id="SignalP"/>
    </source>
</evidence>
<organism evidence="3 4">
    <name type="scientific">Arabis alpina</name>
    <name type="common">Alpine rock-cress</name>
    <dbReference type="NCBI Taxonomy" id="50452"/>
    <lineage>
        <taxon>Eukaryota</taxon>
        <taxon>Viridiplantae</taxon>
        <taxon>Streptophyta</taxon>
        <taxon>Embryophyta</taxon>
        <taxon>Tracheophyta</taxon>
        <taxon>Spermatophyta</taxon>
        <taxon>Magnoliopsida</taxon>
        <taxon>eudicotyledons</taxon>
        <taxon>Gunneridae</taxon>
        <taxon>Pentapetalae</taxon>
        <taxon>rosids</taxon>
        <taxon>malvids</taxon>
        <taxon>Brassicales</taxon>
        <taxon>Brassicaceae</taxon>
        <taxon>Arabideae</taxon>
        <taxon>Arabis</taxon>
    </lineage>
</organism>
<sequence>MIALLLSLLLCHLSSQVGLTEAKRHLLNVRYFVSRSIEESSTCPPPTPSYPPVITPERSISPKGKGP</sequence>
<proteinExistence type="predicted"/>
<feature type="chain" id="PRO_5001821762" description="Secreted protein" evidence="2">
    <location>
        <begin position="23"/>
        <end position="67"/>
    </location>
</feature>